<evidence type="ECO:0000256" key="1">
    <source>
        <dbReference type="ARBA" id="ARBA00023015"/>
    </source>
</evidence>
<dbReference type="Pfam" id="PF00392">
    <property type="entry name" value="GntR"/>
    <property type="match status" value="1"/>
</dbReference>
<dbReference type="SUPFAM" id="SSF48008">
    <property type="entry name" value="GntR ligand-binding domain-like"/>
    <property type="match status" value="1"/>
</dbReference>
<dbReference type="Proteomes" id="UP001325680">
    <property type="component" value="Chromosome"/>
</dbReference>
<proteinExistence type="predicted"/>
<dbReference type="PROSITE" id="PS50949">
    <property type="entry name" value="HTH_GNTR"/>
    <property type="match status" value="1"/>
</dbReference>
<keyword evidence="6" id="KW-1185">Reference proteome</keyword>
<dbReference type="InterPro" id="IPR036388">
    <property type="entry name" value="WH-like_DNA-bd_sf"/>
</dbReference>
<evidence type="ECO:0000259" key="4">
    <source>
        <dbReference type="PROSITE" id="PS50949"/>
    </source>
</evidence>
<organism evidence="5 6">
    <name type="scientific">Niabella yanshanensis</name>
    <dbReference type="NCBI Taxonomy" id="577386"/>
    <lineage>
        <taxon>Bacteria</taxon>
        <taxon>Pseudomonadati</taxon>
        <taxon>Bacteroidota</taxon>
        <taxon>Chitinophagia</taxon>
        <taxon>Chitinophagales</taxon>
        <taxon>Chitinophagaceae</taxon>
        <taxon>Niabella</taxon>
    </lineage>
</organism>
<dbReference type="InterPro" id="IPR008920">
    <property type="entry name" value="TF_FadR/GntR_C"/>
</dbReference>
<dbReference type="PANTHER" id="PTHR43537">
    <property type="entry name" value="TRANSCRIPTIONAL REGULATOR, GNTR FAMILY"/>
    <property type="match status" value="1"/>
</dbReference>
<dbReference type="SMART" id="SM00345">
    <property type="entry name" value="HTH_GNTR"/>
    <property type="match status" value="1"/>
</dbReference>
<dbReference type="CDD" id="cd07377">
    <property type="entry name" value="WHTH_GntR"/>
    <property type="match status" value="1"/>
</dbReference>
<dbReference type="PRINTS" id="PR00035">
    <property type="entry name" value="HTHGNTR"/>
</dbReference>
<dbReference type="InterPro" id="IPR000524">
    <property type="entry name" value="Tscrpt_reg_HTH_GntR"/>
</dbReference>
<keyword evidence="2" id="KW-0238">DNA-binding</keyword>
<protein>
    <submittedName>
        <fullName evidence="5">FCD domain-containing protein</fullName>
    </submittedName>
</protein>
<evidence type="ECO:0000256" key="2">
    <source>
        <dbReference type="ARBA" id="ARBA00023125"/>
    </source>
</evidence>
<dbReference type="Pfam" id="PF07729">
    <property type="entry name" value="FCD"/>
    <property type="match status" value="1"/>
</dbReference>
<gene>
    <name evidence="5" type="ORF">U0035_04965</name>
</gene>
<dbReference type="PANTHER" id="PTHR43537:SF47">
    <property type="entry name" value="REGULATORY PROTEIN GNTR HTH"/>
    <property type="match status" value="1"/>
</dbReference>
<evidence type="ECO:0000256" key="3">
    <source>
        <dbReference type="ARBA" id="ARBA00023163"/>
    </source>
</evidence>
<dbReference type="Gene3D" id="1.10.10.10">
    <property type="entry name" value="Winged helix-like DNA-binding domain superfamily/Winged helix DNA-binding domain"/>
    <property type="match status" value="1"/>
</dbReference>
<dbReference type="Gene3D" id="1.20.120.530">
    <property type="entry name" value="GntR ligand-binding domain-like"/>
    <property type="match status" value="1"/>
</dbReference>
<name>A0ABZ0WCG0_9BACT</name>
<dbReference type="EMBL" id="CP139960">
    <property type="protein sequence ID" value="WQD39497.1"/>
    <property type="molecule type" value="Genomic_DNA"/>
</dbReference>
<reference evidence="5 6" key="1">
    <citation type="submission" date="2023-12" db="EMBL/GenBank/DDBJ databases">
        <title>Genome sequencing and assembly of bacterial species from a model synthetic community.</title>
        <authorList>
            <person name="Hogle S.L."/>
        </authorList>
    </citation>
    <scope>NUCLEOTIDE SEQUENCE [LARGE SCALE GENOMIC DNA]</scope>
    <source>
        <strain evidence="5 6">HAMBI_3031</strain>
    </source>
</reference>
<keyword evidence="3" id="KW-0804">Transcription</keyword>
<keyword evidence="1" id="KW-0805">Transcription regulation</keyword>
<feature type="domain" description="HTH gntR-type" evidence="4">
    <location>
        <begin position="7"/>
        <end position="75"/>
    </location>
</feature>
<dbReference type="SMART" id="SM00895">
    <property type="entry name" value="FCD"/>
    <property type="match status" value="1"/>
</dbReference>
<dbReference type="SUPFAM" id="SSF46785">
    <property type="entry name" value="Winged helix' DNA-binding domain"/>
    <property type="match status" value="1"/>
</dbReference>
<dbReference type="RefSeq" id="WP_114788939.1">
    <property type="nucleotide sequence ID" value="NZ_CP139960.1"/>
</dbReference>
<accession>A0ABZ0WCG0</accession>
<dbReference type="InterPro" id="IPR036390">
    <property type="entry name" value="WH_DNA-bd_sf"/>
</dbReference>
<evidence type="ECO:0000313" key="6">
    <source>
        <dbReference type="Proteomes" id="UP001325680"/>
    </source>
</evidence>
<dbReference type="InterPro" id="IPR011711">
    <property type="entry name" value="GntR_C"/>
</dbReference>
<evidence type="ECO:0000313" key="5">
    <source>
        <dbReference type="EMBL" id="WQD39497.1"/>
    </source>
</evidence>
<sequence>MEPILRKSLAQEVADAIKEKIQKGFFPVDAKLPTEPELMKSFSVGRSTIREATRYLAQSGFVQVKQGVGSFVISTSGNHGLDDKIEKAGFAAIFEVRQLIEMQIIEKAVSNRTQRHLAAMRKHLKERAFFAAAGDLEACIKADIAFHTTVAESCGNSILTELYKTLSTHVSRSFSESYADTQPFAYSQNEHETLLKHIEAGNKIKALESAKKIIGHL</sequence>